<dbReference type="PROSITE" id="PS00716">
    <property type="entry name" value="SIGMA70_2"/>
    <property type="match status" value="1"/>
</dbReference>
<dbReference type="InterPro" id="IPR028630">
    <property type="entry name" value="Sigma70_RpoD"/>
</dbReference>
<dbReference type="NCBIfam" id="NF004560">
    <property type="entry name" value="PRK05901.1-1"/>
    <property type="match status" value="1"/>
</dbReference>
<evidence type="ECO:0000256" key="2">
    <source>
        <dbReference type="ARBA" id="ARBA00023082"/>
    </source>
</evidence>
<evidence type="ECO:0000313" key="9">
    <source>
        <dbReference type="EMBL" id="MFD1814046.1"/>
    </source>
</evidence>
<proteinExistence type="inferred from homology"/>
<name>A0ABW4P7P1_9NOCA</name>
<evidence type="ECO:0000259" key="7">
    <source>
        <dbReference type="PROSITE" id="PS00715"/>
    </source>
</evidence>
<dbReference type="InterPro" id="IPR007627">
    <property type="entry name" value="RNA_pol_sigma70_r2"/>
</dbReference>
<protein>
    <recommendedName>
        <fullName evidence="5">RNA polymerase sigma factor SigA</fullName>
    </recommendedName>
</protein>
<feature type="compositionally biased region" description="Basic residues" evidence="6">
    <location>
        <begin position="33"/>
        <end position="74"/>
    </location>
</feature>
<feature type="region of interest" description="Sigma-70 factor domain-2" evidence="5">
    <location>
        <begin position="221"/>
        <end position="291"/>
    </location>
</feature>
<feature type="compositionally biased region" description="Polar residues" evidence="6">
    <location>
        <begin position="1"/>
        <end position="11"/>
    </location>
</feature>
<keyword evidence="2 5" id="KW-0731">Sigma factor</keyword>
<dbReference type="InterPro" id="IPR014284">
    <property type="entry name" value="RNA_pol_sigma-70_dom"/>
</dbReference>
<dbReference type="Pfam" id="PF04539">
    <property type="entry name" value="Sigma70_r3"/>
    <property type="match status" value="1"/>
</dbReference>
<dbReference type="PROSITE" id="PS00715">
    <property type="entry name" value="SIGMA70_1"/>
    <property type="match status" value="1"/>
</dbReference>
<comment type="subunit">
    <text evidence="5">Interacts transiently with the RNA polymerase catalytic core.</text>
</comment>
<dbReference type="SUPFAM" id="SSF88946">
    <property type="entry name" value="Sigma2 domain of RNA polymerase sigma factors"/>
    <property type="match status" value="1"/>
</dbReference>
<evidence type="ECO:0000256" key="5">
    <source>
        <dbReference type="HAMAP-Rule" id="MF_00963"/>
    </source>
</evidence>
<evidence type="ECO:0000259" key="8">
    <source>
        <dbReference type="PROSITE" id="PS00716"/>
    </source>
</evidence>
<comment type="function">
    <text evidence="5">Sigma factors are initiation factors that promote the attachment of RNA polymerase to specific initiation sites and are then released. This sigma factor is the primary sigma factor during exponential growth.</text>
</comment>
<evidence type="ECO:0000256" key="1">
    <source>
        <dbReference type="ARBA" id="ARBA00023015"/>
    </source>
</evidence>
<dbReference type="InterPro" id="IPR007624">
    <property type="entry name" value="RNA_pol_sigma70_r3"/>
</dbReference>
<reference evidence="10" key="1">
    <citation type="journal article" date="2019" name="Int. J. Syst. Evol. Microbiol.">
        <title>The Global Catalogue of Microorganisms (GCM) 10K type strain sequencing project: providing services to taxonomists for standard genome sequencing and annotation.</title>
        <authorList>
            <consortium name="The Broad Institute Genomics Platform"/>
            <consortium name="The Broad Institute Genome Sequencing Center for Infectious Disease"/>
            <person name="Wu L."/>
            <person name="Ma J."/>
        </authorList>
    </citation>
    <scope>NUCLEOTIDE SEQUENCE [LARGE SCALE GENOMIC DNA]</scope>
    <source>
        <strain evidence="10">DT72</strain>
    </source>
</reference>
<feature type="compositionally biased region" description="Low complexity" evidence="6">
    <location>
        <begin position="23"/>
        <end position="32"/>
    </location>
</feature>
<dbReference type="Pfam" id="PF00140">
    <property type="entry name" value="Sigma70_r1_2"/>
    <property type="match status" value="1"/>
</dbReference>
<keyword evidence="10" id="KW-1185">Reference proteome</keyword>
<comment type="similarity">
    <text evidence="5">Belongs to the sigma-70 factor family. RpoD/SigA subfamily.</text>
</comment>
<dbReference type="Pfam" id="PF04545">
    <property type="entry name" value="Sigma70_r4"/>
    <property type="match status" value="1"/>
</dbReference>
<evidence type="ECO:0000256" key="6">
    <source>
        <dbReference type="SAM" id="MobiDB-lite"/>
    </source>
</evidence>
<organism evidence="9 10">
    <name type="scientific">Rhodococcus gannanensis</name>
    <dbReference type="NCBI Taxonomy" id="1960308"/>
    <lineage>
        <taxon>Bacteria</taxon>
        <taxon>Bacillati</taxon>
        <taxon>Actinomycetota</taxon>
        <taxon>Actinomycetes</taxon>
        <taxon>Mycobacteriales</taxon>
        <taxon>Nocardiaceae</taxon>
        <taxon>Rhodococcus</taxon>
    </lineage>
</organism>
<evidence type="ECO:0000256" key="4">
    <source>
        <dbReference type="ARBA" id="ARBA00023163"/>
    </source>
</evidence>
<feature type="region of interest" description="Sigma-70 factor domain-3" evidence="5">
    <location>
        <begin position="300"/>
        <end position="376"/>
    </location>
</feature>
<dbReference type="PRINTS" id="PR00046">
    <property type="entry name" value="SIGMA70FCT"/>
</dbReference>
<accession>A0ABW4P7P1</accession>
<keyword evidence="1 5" id="KW-0805">Transcription regulation</keyword>
<evidence type="ECO:0000256" key="3">
    <source>
        <dbReference type="ARBA" id="ARBA00023125"/>
    </source>
</evidence>
<dbReference type="EMBL" id="JBHUFB010000013">
    <property type="protein sequence ID" value="MFD1814046.1"/>
    <property type="molecule type" value="Genomic_DNA"/>
</dbReference>
<keyword evidence="4 5" id="KW-0804">Transcription</keyword>
<dbReference type="CDD" id="cd06171">
    <property type="entry name" value="Sigma70_r4"/>
    <property type="match status" value="1"/>
</dbReference>
<comment type="caution">
    <text evidence="9">The sequence shown here is derived from an EMBL/GenBank/DDBJ whole genome shotgun (WGS) entry which is preliminary data.</text>
</comment>
<dbReference type="Gene3D" id="1.10.601.10">
    <property type="entry name" value="RNA Polymerase Primary Sigma Factor"/>
    <property type="match status" value="2"/>
</dbReference>
<dbReference type="HAMAP" id="MF_00963">
    <property type="entry name" value="Sigma70_RpoD_SigA"/>
    <property type="match status" value="1"/>
</dbReference>
<evidence type="ECO:0000313" key="10">
    <source>
        <dbReference type="Proteomes" id="UP001597286"/>
    </source>
</evidence>
<keyword evidence="3 5" id="KW-0238">DNA-binding</keyword>
<dbReference type="NCBIfam" id="TIGR02393">
    <property type="entry name" value="RpoD_Cterm"/>
    <property type="match status" value="1"/>
</dbReference>
<dbReference type="InterPro" id="IPR013325">
    <property type="entry name" value="RNA_pol_sigma_r2"/>
</dbReference>
<dbReference type="InterPro" id="IPR012760">
    <property type="entry name" value="RNA_pol_sigma_RpoD_C"/>
</dbReference>
<dbReference type="NCBIfam" id="NF005920">
    <property type="entry name" value="PRK07921.1"/>
    <property type="match status" value="1"/>
</dbReference>
<dbReference type="Gene3D" id="1.10.10.10">
    <property type="entry name" value="Winged helix-like DNA-binding domain superfamily/Winged helix DNA-binding domain"/>
    <property type="match status" value="2"/>
</dbReference>
<gene>
    <name evidence="5" type="primary">sigA</name>
    <name evidence="9" type="ORF">ACFSJG_17665</name>
</gene>
<dbReference type="SUPFAM" id="SSF88659">
    <property type="entry name" value="Sigma3 and sigma4 domains of RNA polymerase sigma factors"/>
    <property type="match status" value="2"/>
</dbReference>
<dbReference type="PANTHER" id="PTHR30603">
    <property type="entry name" value="RNA POLYMERASE SIGMA FACTOR RPO"/>
    <property type="match status" value="1"/>
</dbReference>
<feature type="region of interest" description="Sigma-70 factor domain-4" evidence="5">
    <location>
        <begin position="389"/>
        <end position="442"/>
    </location>
</feature>
<dbReference type="Proteomes" id="UP001597286">
    <property type="component" value="Unassembled WGS sequence"/>
</dbReference>
<feature type="region of interest" description="Disordered" evidence="6">
    <location>
        <begin position="1"/>
        <end position="130"/>
    </location>
</feature>
<dbReference type="InterPro" id="IPR013324">
    <property type="entry name" value="RNA_pol_sigma_r3/r4-like"/>
</dbReference>
<feature type="compositionally biased region" description="Acidic residues" evidence="6">
    <location>
        <begin position="80"/>
        <end position="117"/>
    </location>
</feature>
<dbReference type="InterPro" id="IPR000943">
    <property type="entry name" value="RNA_pol_sigma70"/>
</dbReference>
<feature type="domain" description="RNA polymerase sigma-70" evidence="8">
    <location>
        <begin position="414"/>
        <end position="440"/>
    </location>
</feature>
<feature type="DNA-binding region" description="H-T-H motif" evidence="5">
    <location>
        <begin position="415"/>
        <end position="434"/>
    </location>
</feature>
<dbReference type="InterPro" id="IPR050239">
    <property type="entry name" value="Sigma-70_RNA_pol_init_factors"/>
</dbReference>
<sequence>MAATETSQTADSAADAGTAHDSAVAGTAPAKKAAAKKAPAKKAAAKKAPAKKAAAKKAPAKKAAVKKTAAKKATAKAGDPDADGIEDGDVELDGPEGELTEEVVEDIVVEDDAETEEPSEKDKASGDFVWDEEESEALRQARKDAELTASADSVRAYLKQIGKVALLNAEEEVELAKRIEAGLYATQLMQEFTEKGEKLPVAQRRDLNWICRDGNRAKNHLLEANLRLVVSLAKRYTGRGMAFLDLIQEGNLGLIRAVEKFDYTKGYKFSTYATWWIRQAITRAMADQARTIRIPVHMVEVINKLGRIQRELLQDLGREPTPEELAKEMDITPEKVLEIQQYAREPISLDQTIGDEGDSQLGDFIEDSEAVVAVDAVSFTLLQDQLQSVLDTLSEREAGVVRLRFGLTDGQPRTLDEIGQVYGVTRERIRQIESKTMSKLRHPSRSQVLRDYLD</sequence>
<feature type="short sequence motif" description="Interaction with polymerase core subunit RpoC" evidence="5">
    <location>
        <begin position="245"/>
        <end position="248"/>
    </location>
</feature>
<dbReference type="Pfam" id="PF04542">
    <property type="entry name" value="Sigma70_r2"/>
    <property type="match status" value="1"/>
</dbReference>
<dbReference type="NCBIfam" id="TIGR02937">
    <property type="entry name" value="sigma70-ECF"/>
    <property type="match status" value="1"/>
</dbReference>
<dbReference type="InterPro" id="IPR009042">
    <property type="entry name" value="RNA_pol_sigma70_r1_2"/>
</dbReference>
<comment type="subcellular location">
    <subcellularLocation>
        <location evidence="5">Cytoplasm</location>
    </subcellularLocation>
</comment>
<dbReference type="InterPro" id="IPR007630">
    <property type="entry name" value="RNA_pol_sigma70_r4"/>
</dbReference>
<dbReference type="NCBIfam" id="NF004561">
    <property type="entry name" value="PRK05901.1-3"/>
    <property type="match status" value="1"/>
</dbReference>
<keyword evidence="5" id="KW-0963">Cytoplasm</keyword>
<dbReference type="PANTHER" id="PTHR30603:SF59">
    <property type="entry name" value="RNA POLYMERASE PRINCIPAL SIGMA FACTOR HRDA"/>
    <property type="match status" value="1"/>
</dbReference>
<feature type="domain" description="RNA polymerase sigma-70" evidence="7">
    <location>
        <begin position="245"/>
        <end position="258"/>
    </location>
</feature>
<dbReference type="InterPro" id="IPR036388">
    <property type="entry name" value="WH-like_DNA-bd_sf"/>
</dbReference>
<dbReference type="RefSeq" id="WP_378486547.1">
    <property type="nucleotide sequence ID" value="NZ_JBHUFB010000013.1"/>
</dbReference>